<accession>A0ABX2G6Y9</accession>
<evidence type="ECO:0000313" key="3">
    <source>
        <dbReference type="EMBL" id="NRT57790.1"/>
    </source>
</evidence>
<feature type="domain" description="EamA" evidence="2">
    <location>
        <begin position="153"/>
        <end position="276"/>
    </location>
</feature>
<dbReference type="PANTHER" id="PTHR22911">
    <property type="entry name" value="ACYL-MALONYL CONDENSING ENZYME-RELATED"/>
    <property type="match status" value="1"/>
</dbReference>
<dbReference type="PANTHER" id="PTHR22911:SF103">
    <property type="entry name" value="BLR2811 PROTEIN"/>
    <property type="match status" value="1"/>
</dbReference>
<dbReference type="InterPro" id="IPR000620">
    <property type="entry name" value="EamA_dom"/>
</dbReference>
<name>A0ABX2G6Y9_9BURK</name>
<feature type="transmembrane region" description="Helical" evidence="1">
    <location>
        <begin position="184"/>
        <end position="204"/>
    </location>
</feature>
<gene>
    <name evidence="3" type="ORF">HNQ01_003551</name>
</gene>
<evidence type="ECO:0000256" key="1">
    <source>
        <dbReference type="SAM" id="Phobius"/>
    </source>
</evidence>
<dbReference type="SUPFAM" id="SSF103481">
    <property type="entry name" value="Multidrug resistance efflux transporter EmrE"/>
    <property type="match status" value="2"/>
</dbReference>
<dbReference type="EMBL" id="JABSNM010000019">
    <property type="protein sequence ID" value="NRT57790.1"/>
    <property type="molecule type" value="Genomic_DNA"/>
</dbReference>
<feature type="transmembrane region" description="Helical" evidence="1">
    <location>
        <begin position="75"/>
        <end position="94"/>
    </location>
</feature>
<keyword evidence="1" id="KW-0812">Transmembrane</keyword>
<feature type="domain" description="EamA" evidence="2">
    <location>
        <begin position="10"/>
        <end position="142"/>
    </location>
</feature>
<reference evidence="3 4" key="1">
    <citation type="submission" date="2020-05" db="EMBL/GenBank/DDBJ databases">
        <title>Genomic Encyclopedia of Type Strains, Phase IV (KMG-V): Genome sequencing to study the core and pangenomes of soil and plant-associated prokaryotes.</title>
        <authorList>
            <person name="Whitman W."/>
        </authorList>
    </citation>
    <scope>NUCLEOTIDE SEQUENCE [LARGE SCALE GENOMIC DNA]</scope>
    <source>
        <strain evidence="3 4">C29</strain>
    </source>
</reference>
<dbReference type="Gene3D" id="1.10.3730.20">
    <property type="match status" value="1"/>
</dbReference>
<organism evidence="3 4">
    <name type="scientific">Sphaerotilus uruguayifluvii</name>
    <dbReference type="NCBI Taxonomy" id="2735897"/>
    <lineage>
        <taxon>Bacteria</taxon>
        <taxon>Pseudomonadati</taxon>
        <taxon>Pseudomonadota</taxon>
        <taxon>Betaproteobacteria</taxon>
        <taxon>Burkholderiales</taxon>
        <taxon>Sphaerotilaceae</taxon>
        <taxon>Sphaerotilus</taxon>
    </lineage>
</organism>
<feature type="transmembrane region" description="Helical" evidence="1">
    <location>
        <begin position="126"/>
        <end position="145"/>
    </location>
</feature>
<evidence type="ECO:0000313" key="4">
    <source>
        <dbReference type="Proteomes" id="UP001516061"/>
    </source>
</evidence>
<protein>
    <submittedName>
        <fullName evidence="3">Drug/metabolite transporter (DMT)-like permease</fullName>
    </submittedName>
</protein>
<feature type="transmembrane region" description="Helical" evidence="1">
    <location>
        <begin position="266"/>
        <end position="286"/>
    </location>
</feature>
<dbReference type="InterPro" id="IPR037185">
    <property type="entry name" value="EmrE-like"/>
</dbReference>
<feature type="transmembrane region" description="Helical" evidence="1">
    <location>
        <begin position="243"/>
        <end position="260"/>
    </location>
</feature>
<sequence>MPSSPSRPLQGVLFVVAAVALFACFDAGVKVASALAPVGVVVWARYLFQVGVTAVTVLPRRGRALLRTERPGLQLLRGLCLLSLSVLAFFSLQVMPVGEFTAIVMLTPLLITLLAALTLGERISAWRWLLLAGGMAGALIVIRPKGEAHDLGWAALLPLGLVVSNALFQIITSRLARTEDPTTTHFYTGLTGALLTSVALPWSWQPLSPAGWALLALLGALSSSGHFLLILGYMRARAATLTPFLYFQIVFATLVGWIWFDHAPDAMTLVGIAVIAGCGVAGTWLASRATPAAEPALPARRCSA</sequence>
<feature type="transmembrane region" description="Helical" evidence="1">
    <location>
        <begin position="210"/>
        <end position="231"/>
    </location>
</feature>
<feature type="transmembrane region" description="Helical" evidence="1">
    <location>
        <begin position="35"/>
        <end position="55"/>
    </location>
</feature>
<feature type="transmembrane region" description="Helical" evidence="1">
    <location>
        <begin position="100"/>
        <end position="119"/>
    </location>
</feature>
<keyword evidence="4" id="KW-1185">Reference proteome</keyword>
<evidence type="ECO:0000259" key="2">
    <source>
        <dbReference type="Pfam" id="PF00892"/>
    </source>
</evidence>
<feature type="transmembrane region" description="Helical" evidence="1">
    <location>
        <begin position="12"/>
        <end position="29"/>
    </location>
</feature>
<dbReference type="Pfam" id="PF00892">
    <property type="entry name" value="EamA"/>
    <property type="match status" value="2"/>
</dbReference>
<keyword evidence="1" id="KW-0472">Membrane</keyword>
<keyword evidence="1" id="KW-1133">Transmembrane helix</keyword>
<dbReference type="RefSeq" id="WP_173806783.1">
    <property type="nucleotide sequence ID" value="NZ_JABSNM010000019.1"/>
</dbReference>
<feature type="transmembrane region" description="Helical" evidence="1">
    <location>
        <begin position="151"/>
        <end position="172"/>
    </location>
</feature>
<dbReference type="Proteomes" id="UP001516061">
    <property type="component" value="Unassembled WGS sequence"/>
</dbReference>
<proteinExistence type="predicted"/>
<dbReference type="PROSITE" id="PS51257">
    <property type="entry name" value="PROKAR_LIPOPROTEIN"/>
    <property type="match status" value="1"/>
</dbReference>
<comment type="caution">
    <text evidence="3">The sequence shown here is derived from an EMBL/GenBank/DDBJ whole genome shotgun (WGS) entry which is preliminary data.</text>
</comment>